<protein>
    <submittedName>
        <fullName evidence="1">ATP-binding cassette glutathione S-conjugate transporter ycf1</fullName>
    </submittedName>
</protein>
<keyword evidence="1" id="KW-0547">Nucleotide-binding</keyword>
<keyword evidence="1" id="KW-0067">ATP-binding</keyword>
<feature type="non-terminal residue" evidence="1">
    <location>
        <position position="320"/>
    </location>
</feature>
<gene>
    <name evidence="1" type="primary">YCF1</name>
    <name evidence="1" type="ORF">LTS18_001120</name>
</gene>
<dbReference type="Proteomes" id="UP001186974">
    <property type="component" value="Unassembled WGS sequence"/>
</dbReference>
<evidence type="ECO:0000313" key="2">
    <source>
        <dbReference type="Proteomes" id="UP001186974"/>
    </source>
</evidence>
<name>A0ACC3DF12_9PEZI</name>
<accession>A0ACC3DF12</accession>
<sequence>MLFVNSARGTKVPGARLIETNSLTLQTAVFTLAVISASTPIFIALIVPLAALYLYIQRYYLRTSRELKRLDSISRSPIYAHFQESLSGISTIRAYRQQKRFSMENEWRVDAQLRAYFPSINANRWLAVRLEFLGSIIILGAAGFAIISVSTGSGLSAGLVGLAMSYALQITQSLNWIVRQTVEVETNIVSVERVLEYARLPSEAPEIISKNRPPISWPSQGGVAFNNYSTRYRQGLDLVLKNINLSFKPHEKIGVVGRTGAGKSSLTLALFRIIEPVEGNIGIDDLNTSTIGLLDLRRRLAIIPQDAALFEGTIRDNLDP</sequence>
<keyword evidence="2" id="KW-1185">Reference proteome</keyword>
<reference evidence="1" key="1">
    <citation type="submission" date="2024-09" db="EMBL/GenBank/DDBJ databases">
        <title>Black Yeasts Isolated from many extreme environments.</title>
        <authorList>
            <person name="Coleine C."/>
            <person name="Stajich J.E."/>
            <person name="Selbmann L."/>
        </authorList>
    </citation>
    <scope>NUCLEOTIDE SEQUENCE</scope>
    <source>
        <strain evidence="1">CCFEE 5737</strain>
    </source>
</reference>
<comment type="caution">
    <text evidence="1">The sequence shown here is derived from an EMBL/GenBank/DDBJ whole genome shotgun (WGS) entry which is preliminary data.</text>
</comment>
<organism evidence="1 2">
    <name type="scientific">Coniosporium uncinatum</name>
    <dbReference type="NCBI Taxonomy" id="93489"/>
    <lineage>
        <taxon>Eukaryota</taxon>
        <taxon>Fungi</taxon>
        <taxon>Dikarya</taxon>
        <taxon>Ascomycota</taxon>
        <taxon>Pezizomycotina</taxon>
        <taxon>Dothideomycetes</taxon>
        <taxon>Dothideomycetes incertae sedis</taxon>
        <taxon>Coniosporium</taxon>
    </lineage>
</organism>
<evidence type="ECO:0000313" key="1">
    <source>
        <dbReference type="EMBL" id="KAK3067447.1"/>
    </source>
</evidence>
<dbReference type="EMBL" id="JAWDJW010005520">
    <property type="protein sequence ID" value="KAK3067447.1"/>
    <property type="molecule type" value="Genomic_DNA"/>
</dbReference>
<proteinExistence type="predicted"/>